<dbReference type="EMBL" id="VSRR010013035">
    <property type="protein sequence ID" value="MPC55270.1"/>
    <property type="molecule type" value="Genomic_DNA"/>
</dbReference>
<name>A0A5B7G505_PORTR</name>
<evidence type="ECO:0000313" key="2">
    <source>
        <dbReference type="Proteomes" id="UP000324222"/>
    </source>
</evidence>
<protein>
    <submittedName>
        <fullName evidence="1">Uncharacterized protein</fullName>
    </submittedName>
</protein>
<keyword evidence="2" id="KW-1185">Reference proteome</keyword>
<proteinExistence type="predicted"/>
<dbReference type="AlphaFoldDB" id="A0A5B7G505"/>
<evidence type="ECO:0000313" key="1">
    <source>
        <dbReference type="EMBL" id="MPC55270.1"/>
    </source>
</evidence>
<organism evidence="1 2">
    <name type="scientific">Portunus trituberculatus</name>
    <name type="common">Swimming crab</name>
    <name type="synonym">Neptunus trituberculatus</name>
    <dbReference type="NCBI Taxonomy" id="210409"/>
    <lineage>
        <taxon>Eukaryota</taxon>
        <taxon>Metazoa</taxon>
        <taxon>Ecdysozoa</taxon>
        <taxon>Arthropoda</taxon>
        <taxon>Crustacea</taxon>
        <taxon>Multicrustacea</taxon>
        <taxon>Malacostraca</taxon>
        <taxon>Eumalacostraca</taxon>
        <taxon>Eucarida</taxon>
        <taxon>Decapoda</taxon>
        <taxon>Pleocyemata</taxon>
        <taxon>Brachyura</taxon>
        <taxon>Eubrachyura</taxon>
        <taxon>Portunoidea</taxon>
        <taxon>Portunidae</taxon>
        <taxon>Portuninae</taxon>
        <taxon>Portunus</taxon>
    </lineage>
</organism>
<accession>A0A5B7G505</accession>
<dbReference type="Proteomes" id="UP000324222">
    <property type="component" value="Unassembled WGS sequence"/>
</dbReference>
<comment type="caution">
    <text evidence="1">The sequence shown here is derived from an EMBL/GenBank/DDBJ whole genome shotgun (WGS) entry which is preliminary data.</text>
</comment>
<gene>
    <name evidence="1" type="ORF">E2C01_049202</name>
</gene>
<reference evidence="1 2" key="1">
    <citation type="submission" date="2019-05" db="EMBL/GenBank/DDBJ databases">
        <title>Another draft genome of Portunus trituberculatus and its Hox gene families provides insights of decapod evolution.</title>
        <authorList>
            <person name="Jeong J.-H."/>
            <person name="Song I."/>
            <person name="Kim S."/>
            <person name="Choi T."/>
            <person name="Kim D."/>
            <person name="Ryu S."/>
            <person name="Kim W."/>
        </authorList>
    </citation>
    <scope>NUCLEOTIDE SEQUENCE [LARGE SCALE GENOMIC DNA]</scope>
    <source>
        <tissue evidence="1">Muscle</tissue>
    </source>
</reference>
<sequence>MLRLPDMKINADYSFLSIGEHVNVNELQLICITGFDLHDGDEPAADTVGSEAGKAALVSRVRTSVCREINVVGEVFVEKTHKQAESSSIIKKRDEHLRVVVNSCIKCQIYTHLNIM</sequence>